<keyword evidence="6 15" id="KW-0997">Cell inner membrane</keyword>
<evidence type="ECO:0000256" key="9">
    <source>
        <dbReference type="ARBA" id="ARBA00022777"/>
    </source>
</evidence>
<dbReference type="SUPFAM" id="SSF56112">
    <property type="entry name" value="Protein kinase-like (PK-like)"/>
    <property type="match status" value="1"/>
</dbReference>
<dbReference type="GO" id="GO:0009244">
    <property type="term" value="P:lipopolysaccharide core region biosynthetic process"/>
    <property type="evidence" value="ECO:0007669"/>
    <property type="project" value="UniProtKB-UniRule"/>
</dbReference>
<evidence type="ECO:0000256" key="3">
    <source>
        <dbReference type="ARBA" id="ARBA00010327"/>
    </source>
</evidence>
<dbReference type="Pfam" id="PF06293">
    <property type="entry name" value="Kdo"/>
    <property type="match status" value="1"/>
</dbReference>
<dbReference type="GO" id="GO:0005524">
    <property type="term" value="F:ATP binding"/>
    <property type="evidence" value="ECO:0007669"/>
    <property type="project" value="UniProtKB-UniRule"/>
</dbReference>
<dbReference type="STRING" id="23.BEL05_17845"/>
<keyword evidence="11 15" id="KW-0448">Lipopolysaccharide biosynthesis</keyword>
<keyword evidence="10 15" id="KW-0067">ATP-binding</keyword>
<dbReference type="NCBIfam" id="NF002475">
    <property type="entry name" value="PRK01723.1"/>
    <property type="match status" value="1"/>
</dbReference>
<keyword evidence="5 15" id="KW-1003">Cell membrane</keyword>
<evidence type="ECO:0000256" key="13">
    <source>
        <dbReference type="ARBA" id="ARBA00029511"/>
    </source>
</evidence>
<dbReference type="GO" id="GO:0004672">
    <property type="term" value="F:protein kinase activity"/>
    <property type="evidence" value="ECO:0007669"/>
    <property type="project" value="TreeGrafter"/>
</dbReference>
<dbReference type="AlphaFoldDB" id="A0A1E5IYX2"/>
<dbReference type="GO" id="GO:0005886">
    <property type="term" value="C:plasma membrane"/>
    <property type="evidence" value="ECO:0007669"/>
    <property type="project" value="UniProtKB-SubCell"/>
</dbReference>
<dbReference type="InterPro" id="IPR022826">
    <property type="entry name" value="KDO_kinase"/>
</dbReference>
<dbReference type="GO" id="GO:0030688">
    <property type="term" value="C:preribosome, small subunit precursor"/>
    <property type="evidence" value="ECO:0007669"/>
    <property type="project" value="TreeGrafter"/>
</dbReference>
<name>A0A1E5IYX2_SHECO</name>
<evidence type="ECO:0000256" key="5">
    <source>
        <dbReference type="ARBA" id="ARBA00022475"/>
    </source>
</evidence>
<evidence type="ECO:0000256" key="1">
    <source>
        <dbReference type="ARBA" id="ARBA00004515"/>
    </source>
</evidence>
<evidence type="ECO:0000256" key="6">
    <source>
        <dbReference type="ARBA" id="ARBA00022519"/>
    </source>
</evidence>
<comment type="catalytic activity">
    <reaction evidence="14 15">
        <text>an alpha-Kdo-(2-&gt;6)-lipid IVA + ATP = a 4-O-phospho-alpha-Kdo-(2-&gt;6)-lipid IVA + ADP + H(+)</text>
        <dbReference type="Rhea" id="RHEA:74271"/>
        <dbReference type="ChEBI" id="CHEBI:15378"/>
        <dbReference type="ChEBI" id="CHEBI:30616"/>
        <dbReference type="ChEBI" id="CHEBI:176428"/>
        <dbReference type="ChEBI" id="CHEBI:193140"/>
        <dbReference type="ChEBI" id="CHEBI:456216"/>
        <dbReference type="EC" id="2.7.1.166"/>
    </reaction>
</comment>
<evidence type="ECO:0000256" key="2">
    <source>
        <dbReference type="ARBA" id="ARBA00004713"/>
    </source>
</evidence>
<evidence type="ECO:0000313" key="17">
    <source>
        <dbReference type="Proteomes" id="UP000095230"/>
    </source>
</evidence>
<gene>
    <name evidence="15" type="primary">kdkA</name>
    <name evidence="16" type="ORF">BEL05_17845</name>
</gene>
<protein>
    <recommendedName>
        <fullName evidence="13 15">3-deoxy-D-manno-octulosonic acid kinase</fullName>
        <shortName evidence="15">Kdo kinase</shortName>
        <ecNumber evidence="4 15">2.7.1.166</ecNumber>
    </recommendedName>
</protein>
<dbReference type="OrthoDB" id="6854449at2"/>
<evidence type="ECO:0000313" key="16">
    <source>
        <dbReference type="EMBL" id="OEG75684.1"/>
    </source>
</evidence>
<evidence type="ECO:0000256" key="12">
    <source>
        <dbReference type="ARBA" id="ARBA00023136"/>
    </source>
</evidence>
<dbReference type="RefSeq" id="WP_069670087.1">
    <property type="nucleotide sequence ID" value="NZ_JAWWDQ010000005.1"/>
</dbReference>
<comment type="similarity">
    <text evidence="3 15">Belongs to the protein kinase superfamily. KdkA/RfaP family.</text>
</comment>
<evidence type="ECO:0000256" key="7">
    <source>
        <dbReference type="ARBA" id="ARBA00022679"/>
    </source>
</evidence>
<evidence type="ECO:0000256" key="15">
    <source>
        <dbReference type="HAMAP-Rule" id="MF_00521"/>
    </source>
</evidence>
<proteinExistence type="inferred from homology"/>
<comment type="subcellular location">
    <subcellularLocation>
        <location evidence="1 15">Cell inner membrane</location>
        <topology evidence="1 15">Peripheral membrane protein</topology>
        <orientation evidence="1 15">Cytoplasmic side</orientation>
    </subcellularLocation>
</comment>
<dbReference type="Gene3D" id="1.10.510.10">
    <property type="entry name" value="Transferase(Phosphotransferase) domain 1"/>
    <property type="match status" value="1"/>
</dbReference>
<evidence type="ECO:0000256" key="14">
    <source>
        <dbReference type="ARBA" id="ARBA00034417"/>
    </source>
</evidence>
<dbReference type="GO" id="GO:0030490">
    <property type="term" value="P:maturation of SSU-rRNA"/>
    <property type="evidence" value="ECO:0007669"/>
    <property type="project" value="TreeGrafter"/>
</dbReference>
<dbReference type="UniPathway" id="UPA00958"/>
<reference evidence="16 17" key="1">
    <citation type="submission" date="2016-07" db="EMBL/GenBank/DDBJ databases">
        <title>Whole-genome of two Shewanella species isolated from a digestive organ of sea cucumber Apostichopus japonicus Selenka 1867.</title>
        <authorList>
            <person name="Hong H.-H."/>
            <person name="Choi H."/>
            <person name="Cheon S."/>
            <person name="Oh J.-S."/>
            <person name="Lee H.-G."/>
            <person name="Park C."/>
        </authorList>
    </citation>
    <scope>NUCLEOTIDE SEQUENCE [LARGE SCALE GENOMIC DNA]</scope>
    <source>
        <strain evidence="16 17">CSB03KR</strain>
    </source>
</reference>
<feature type="active site" evidence="15">
    <location>
        <position position="172"/>
    </location>
</feature>
<dbReference type="PANTHER" id="PTHR45852:SF1">
    <property type="entry name" value="SERINE_THREONINE-PROTEIN KINASE RIO2"/>
    <property type="match status" value="1"/>
</dbReference>
<keyword evidence="12 15" id="KW-0472">Membrane</keyword>
<dbReference type="EMBL" id="MCBT01000003">
    <property type="protein sequence ID" value="OEG75684.1"/>
    <property type="molecule type" value="Genomic_DNA"/>
</dbReference>
<comment type="function">
    <text evidence="15">Catalyzes the ATP-dependent phosphorylation of the 3-deoxy-D-manno-octulosonic acid (Kdo) residue in Kdo-lipid IV(A) at the 4-OH position.</text>
</comment>
<comment type="pathway">
    <text evidence="2 15">Bacterial outer membrane biogenesis; LPS core biosynthesis.</text>
</comment>
<evidence type="ECO:0000256" key="11">
    <source>
        <dbReference type="ARBA" id="ARBA00022985"/>
    </source>
</evidence>
<dbReference type="HAMAP" id="MF_00521">
    <property type="entry name" value="KDO_kinase"/>
    <property type="match status" value="1"/>
</dbReference>
<accession>A0A1E5IYX2</accession>
<evidence type="ECO:0000256" key="10">
    <source>
        <dbReference type="ARBA" id="ARBA00022840"/>
    </source>
</evidence>
<sequence length="243" mass="27566">MQIKPTDAGFIAFCQPALKSITPDWFTVDYWQDIGCVTGSSKGRYTTWFVNPSAVTNNHHSQWVLRHYYRGGLIEKVSRDAYLYTGLNRTRAIAELKLLEQLFDEGFAVPKPIAAQIQRSGIHYRGDIIIERVEGAQDLVAQLSKLPMTAQQWQALGQLIAKFHQRGVYHADLNAKNILISGDDFTLIDFDRGEIRSPSPSWQQANLARLLRSFNKEKAKLASLHFSEPDWQQLLAGYAEASR</sequence>
<dbReference type="InterPro" id="IPR011009">
    <property type="entry name" value="Kinase-like_dom_sf"/>
</dbReference>
<keyword evidence="7 15" id="KW-0808">Transferase</keyword>
<dbReference type="PANTHER" id="PTHR45852">
    <property type="entry name" value="SER/THR-PROTEIN KINASE RIO2"/>
    <property type="match status" value="1"/>
</dbReference>
<organism evidence="16 17">
    <name type="scientific">Shewanella colwelliana</name>
    <name type="common">Alteromonas colwelliana</name>
    <dbReference type="NCBI Taxonomy" id="23"/>
    <lineage>
        <taxon>Bacteria</taxon>
        <taxon>Pseudomonadati</taxon>
        <taxon>Pseudomonadota</taxon>
        <taxon>Gammaproteobacteria</taxon>
        <taxon>Alteromonadales</taxon>
        <taxon>Shewanellaceae</taxon>
        <taxon>Shewanella</taxon>
    </lineage>
</organism>
<dbReference type="Proteomes" id="UP000095230">
    <property type="component" value="Unassembled WGS sequence"/>
</dbReference>
<evidence type="ECO:0000256" key="4">
    <source>
        <dbReference type="ARBA" id="ARBA00011988"/>
    </source>
</evidence>
<keyword evidence="8 15" id="KW-0547">Nucleotide-binding</keyword>
<evidence type="ECO:0000256" key="8">
    <source>
        <dbReference type="ARBA" id="ARBA00022741"/>
    </source>
</evidence>
<keyword evidence="9 15" id="KW-0418">Kinase</keyword>
<dbReference type="EC" id="2.7.1.166" evidence="4 15"/>
<comment type="caution">
    <text evidence="16">The sequence shown here is derived from an EMBL/GenBank/DDBJ whole genome shotgun (WGS) entry which is preliminary data.</text>
</comment>
<dbReference type="GO" id="GO:0005829">
    <property type="term" value="C:cytosol"/>
    <property type="evidence" value="ECO:0007669"/>
    <property type="project" value="TreeGrafter"/>
</dbReference>